<keyword evidence="1" id="KW-1133">Transmembrane helix</keyword>
<reference evidence="3" key="1">
    <citation type="submission" date="2021-06" db="EMBL/GenBank/DDBJ databases">
        <title>Comparative genomics, transcriptomics and evolutionary studies reveal genomic signatures of adaptation to plant cell wall in hemibiotrophic fungi.</title>
        <authorList>
            <consortium name="DOE Joint Genome Institute"/>
            <person name="Baroncelli R."/>
            <person name="Diaz J.F."/>
            <person name="Benocci T."/>
            <person name="Peng M."/>
            <person name="Battaglia E."/>
            <person name="Haridas S."/>
            <person name="Andreopoulos W."/>
            <person name="Labutti K."/>
            <person name="Pangilinan J."/>
            <person name="Floch G.L."/>
            <person name="Makela M.R."/>
            <person name="Henrissat B."/>
            <person name="Grigoriev I.V."/>
            <person name="Crouch J.A."/>
            <person name="De Vries R.P."/>
            <person name="Sukno S.A."/>
            <person name="Thon M.R."/>
        </authorList>
    </citation>
    <scope>NUCLEOTIDE SEQUENCE</scope>
    <source>
        <strain evidence="3">CBS 125086</strain>
    </source>
</reference>
<dbReference type="AlphaFoldDB" id="A0AAD8Q691"/>
<dbReference type="RefSeq" id="XP_060416451.1">
    <property type="nucleotide sequence ID" value="XM_060557230.1"/>
</dbReference>
<evidence type="ECO:0000256" key="1">
    <source>
        <dbReference type="SAM" id="Phobius"/>
    </source>
</evidence>
<keyword evidence="2" id="KW-0732">Signal</keyword>
<evidence type="ECO:0000313" key="4">
    <source>
        <dbReference type="Proteomes" id="UP001230504"/>
    </source>
</evidence>
<feature type="chain" id="PRO_5042132194" description="Secreted protein" evidence="2">
    <location>
        <begin position="18"/>
        <end position="95"/>
    </location>
</feature>
<name>A0AAD8Q691_9PEZI</name>
<comment type="caution">
    <text evidence="3">The sequence shown here is derived from an EMBL/GenBank/DDBJ whole genome shotgun (WGS) entry which is preliminary data.</text>
</comment>
<feature type="signal peptide" evidence="2">
    <location>
        <begin position="1"/>
        <end position="17"/>
    </location>
</feature>
<keyword evidence="1" id="KW-0812">Transmembrane</keyword>
<accession>A0AAD8Q691</accession>
<evidence type="ECO:0000313" key="3">
    <source>
        <dbReference type="EMBL" id="KAK1595439.1"/>
    </source>
</evidence>
<keyword evidence="4" id="KW-1185">Reference proteome</keyword>
<organism evidence="3 4">
    <name type="scientific">Colletotrichum navitas</name>
    <dbReference type="NCBI Taxonomy" id="681940"/>
    <lineage>
        <taxon>Eukaryota</taxon>
        <taxon>Fungi</taxon>
        <taxon>Dikarya</taxon>
        <taxon>Ascomycota</taxon>
        <taxon>Pezizomycotina</taxon>
        <taxon>Sordariomycetes</taxon>
        <taxon>Hypocreomycetidae</taxon>
        <taxon>Glomerellales</taxon>
        <taxon>Glomerellaceae</taxon>
        <taxon>Colletotrichum</taxon>
        <taxon>Colletotrichum graminicola species complex</taxon>
    </lineage>
</organism>
<keyword evidence="1" id="KW-0472">Membrane</keyword>
<dbReference type="EMBL" id="JAHLJV010000015">
    <property type="protein sequence ID" value="KAK1595439.1"/>
    <property type="molecule type" value="Genomic_DNA"/>
</dbReference>
<protein>
    <recommendedName>
        <fullName evidence="5">Secreted protein</fullName>
    </recommendedName>
</protein>
<proteinExistence type="predicted"/>
<evidence type="ECO:0008006" key="5">
    <source>
        <dbReference type="Google" id="ProtNLM"/>
    </source>
</evidence>
<feature type="transmembrane region" description="Helical" evidence="1">
    <location>
        <begin position="27"/>
        <end position="49"/>
    </location>
</feature>
<evidence type="ECO:0000256" key="2">
    <source>
        <dbReference type="SAM" id="SignalP"/>
    </source>
</evidence>
<gene>
    <name evidence="3" type="ORF">LY79DRAFT_546404</name>
</gene>
<dbReference type="GeneID" id="85441470"/>
<sequence>MNLYALFFFFFLQFRSGTPLHTGPGSYLLALDVITIESIVLFLSLTLFWELFKLHFGERHYLLGARSSRPMAGLPTVYCLDRWRVSALHCKTPLL</sequence>
<dbReference type="Proteomes" id="UP001230504">
    <property type="component" value="Unassembled WGS sequence"/>
</dbReference>